<comment type="cofactor">
    <cofactor evidence="1">
        <name>a divalent metal cation</name>
        <dbReference type="ChEBI" id="CHEBI:60240"/>
    </cofactor>
</comment>
<dbReference type="Pfam" id="PF02545">
    <property type="entry name" value="Maf"/>
    <property type="match status" value="1"/>
</dbReference>
<sequence>MENLPPVILASTSPRRSELLASMDIEFEIVPSHAEETLEGSNFIPDLCETNAKAKAEPIAELHPECLVIAADTMVYLEDELFGKPTHIDEAARMLARLQGRTHQVSTGVSLIYHNDEINKVFSVITNVTFLPLGKGQIDEYLAGIDPLDKAGGYAIQQDKHKIIKRVSGSVSNVIGLPVERLKEELNHLFGEKIEEEW</sequence>
<dbReference type="InterPro" id="IPR029001">
    <property type="entry name" value="ITPase-like_fam"/>
</dbReference>
<dbReference type="CDD" id="cd00555">
    <property type="entry name" value="Maf"/>
    <property type="match status" value="1"/>
</dbReference>
<evidence type="ECO:0000256" key="1">
    <source>
        <dbReference type="ARBA" id="ARBA00001968"/>
    </source>
</evidence>
<proteinExistence type="inferred from homology"/>
<dbReference type="HAMAP" id="MF_00528">
    <property type="entry name" value="Maf"/>
    <property type="match status" value="1"/>
</dbReference>
<dbReference type="SUPFAM" id="SSF52972">
    <property type="entry name" value="ITPase-like"/>
    <property type="match status" value="1"/>
</dbReference>
<dbReference type="GO" id="GO:0047429">
    <property type="term" value="F:nucleoside triphosphate diphosphatase activity"/>
    <property type="evidence" value="ECO:0007669"/>
    <property type="project" value="InterPro"/>
</dbReference>
<dbReference type="Gene3D" id="3.90.950.10">
    <property type="match status" value="1"/>
</dbReference>
<name>A0A382GNN7_9ZZZZ</name>
<keyword evidence="2" id="KW-0378">Hydrolase</keyword>
<accession>A0A382GNN7</accession>
<dbReference type="PANTHER" id="PTHR43213">
    <property type="entry name" value="BIFUNCTIONAL DTTP/UTP PYROPHOSPHATASE/METHYLTRANSFERASE PROTEIN-RELATED"/>
    <property type="match status" value="1"/>
</dbReference>
<protein>
    <submittedName>
        <fullName evidence="3">Uncharacterized protein</fullName>
    </submittedName>
</protein>
<gene>
    <name evidence="3" type="ORF">METZ01_LOCUS229248</name>
</gene>
<dbReference type="EMBL" id="UINC01056406">
    <property type="protein sequence ID" value="SVB76394.1"/>
    <property type="molecule type" value="Genomic_DNA"/>
</dbReference>
<dbReference type="PIRSF" id="PIRSF006305">
    <property type="entry name" value="Maf"/>
    <property type="match status" value="1"/>
</dbReference>
<dbReference type="InterPro" id="IPR003697">
    <property type="entry name" value="Maf-like"/>
</dbReference>
<organism evidence="3">
    <name type="scientific">marine metagenome</name>
    <dbReference type="NCBI Taxonomy" id="408172"/>
    <lineage>
        <taxon>unclassified sequences</taxon>
        <taxon>metagenomes</taxon>
        <taxon>ecological metagenomes</taxon>
    </lineage>
</organism>
<evidence type="ECO:0000256" key="2">
    <source>
        <dbReference type="ARBA" id="ARBA00022801"/>
    </source>
</evidence>
<dbReference type="NCBIfam" id="TIGR00172">
    <property type="entry name" value="maf"/>
    <property type="match status" value="1"/>
</dbReference>
<evidence type="ECO:0000313" key="3">
    <source>
        <dbReference type="EMBL" id="SVB76394.1"/>
    </source>
</evidence>
<dbReference type="AlphaFoldDB" id="A0A382GNN7"/>
<dbReference type="PANTHER" id="PTHR43213:SF5">
    <property type="entry name" value="BIFUNCTIONAL DTTP_UTP PYROPHOSPHATASE_METHYLTRANSFERASE PROTEIN-RELATED"/>
    <property type="match status" value="1"/>
</dbReference>
<reference evidence="3" key="1">
    <citation type="submission" date="2018-05" db="EMBL/GenBank/DDBJ databases">
        <authorList>
            <person name="Lanie J.A."/>
            <person name="Ng W.-L."/>
            <person name="Kazmierczak K.M."/>
            <person name="Andrzejewski T.M."/>
            <person name="Davidsen T.M."/>
            <person name="Wayne K.J."/>
            <person name="Tettelin H."/>
            <person name="Glass J.I."/>
            <person name="Rusch D."/>
            <person name="Podicherti R."/>
            <person name="Tsui H.-C.T."/>
            <person name="Winkler M.E."/>
        </authorList>
    </citation>
    <scope>NUCLEOTIDE SEQUENCE</scope>
</reference>